<evidence type="ECO:0000256" key="2">
    <source>
        <dbReference type="RuleBase" id="RU366043"/>
    </source>
</evidence>
<keyword evidence="2" id="KW-0812">Transmembrane</keyword>
<evidence type="ECO:0000313" key="3">
    <source>
        <dbReference type="EMBL" id="KAJ4957261.1"/>
    </source>
</evidence>
<keyword evidence="1 2" id="KW-0489">Methyltransferase</keyword>
<evidence type="ECO:0000313" key="4">
    <source>
        <dbReference type="Proteomes" id="UP001141806"/>
    </source>
</evidence>
<sequence>MQLQEIQDNIRSGRNKIFLLMEEVRRLRVRQCIKNSKIIDDSSEEAYEMPEIPSSIPFLPHVTPKTLQQLYLTSFSFISGIIIFGGLLAPTEDNRLWKKHVNSYKRINQLIGTGRYRNMMDMNAGLGGFAAALESPKSWVMNVVPTIVDKNTWGVIYERGLIRIYHDWCEAFSTYPRAYNLIHASGIFSLYQNKYGCQNLIFSVSWASILTLIPALSCL</sequence>
<dbReference type="Proteomes" id="UP001141806">
    <property type="component" value="Unassembled WGS sequence"/>
</dbReference>
<gene>
    <name evidence="3" type="ORF">NE237_014044</name>
</gene>
<name>A0A9Q0GZS7_9MAGN</name>
<dbReference type="GO" id="GO:0016020">
    <property type="term" value="C:membrane"/>
    <property type="evidence" value="ECO:0007669"/>
    <property type="project" value="UniProtKB-SubCell"/>
</dbReference>
<keyword evidence="2" id="KW-0325">Glycoprotein</keyword>
<keyword evidence="2" id="KW-0808">Transferase</keyword>
<organism evidence="3 4">
    <name type="scientific">Protea cynaroides</name>
    <dbReference type="NCBI Taxonomy" id="273540"/>
    <lineage>
        <taxon>Eukaryota</taxon>
        <taxon>Viridiplantae</taxon>
        <taxon>Streptophyta</taxon>
        <taxon>Embryophyta</taxon>
        <taxon>Tracheophyta</taxon>
        <taxon>Spermatophyta</taxon>
        <taxon>Magnoliopsida</taxon>
        <taxon>Proteales</taxon>
        <taxon>Proteaceae</taxon>
        <taxon>Protea</taxon>
    </lineage>
</organism>
<dbReference type="PANTHER" id="PTHR10108">
    <property type="entry name" value="SAM-DEPENDENT METHYLTRANSFERASE"/>
    <property type="match status" value="1"/>
</dbReference>
<comment type="caution">
    <text evidence="3">The sequence shown here is derived from an EMBL/GenBank/DDBJ whole genome shotgun (WGS) entry which is preliminary data.</text>
</comment>
<dbReference type="GO" id="GO:0008168">
    <property type="term" value="F:methyltransferase activity"/>
    <property type="evidence" value="ECO:0007669"/>
    <property type="project" value="UniProtKB-UniRule"/>
</dbReference>
<feature type="transmembrane region" description="Helical" evidence="2">
    <location>
        <begin position="70"/>
        <end position="89"/>
    </location>
</feature>
<accession>A0A9Q0GZS7</accession>
<dbReference type="GO" id="GO:0032259">
    <property type="term" value="P:methylation"/>
    <property type="evidence" value="ECO:0007669"/>
    <property type="project" value="UniProtKB-KW"/>
</dbReference>
<dbReference type="InterPro" id="IPR004159">
    <property type="entry name" value="Put_SAM_MeTrfase"/>
</dbReference>
<comment type="subcellular location">
    <subcellularLocation>
        <location evidence="2">Membrane</location>
        <topology evidence="2">Single-pass type II membrane protein</topology>
    </subcellularLocation>
</comment>
<proteinExistence type="inferred from homology"/>
<keyword evidence="2" id="KW-0472">Membrane</keyword>
<keyword evidence="2" id="KW-1133">Transmembrane helix</keyword>
<keyword evidence="4" id="KW-1185">Reference proteome</keyword>
<comment type="similarity">
    <text evidence="2">Belongs to the methyltransferase superfamily.</text>
</comment>
<dbReference type="GO" id="GO:0005768">
    <property type="term" value="C:endosome"/>
    <property type="evidence" value="ECO:0007669"/>
    <property type="project" value="TreeGrafter"/>
</dbReference>
<protein>
    <recommendedName>
        <fullName evidence="2">Methyltransferase</fullName>
        <ecNumber evidence="2">2.1.1.-</ecNumber>
    </recommendedName>
</protein>
<dbReference type="Pfam" id="PF03141">
    <property type="entry name" value="Methyltransf_29"/>
    <property type="match status" value="1"/>
</dbReference>
<dbReference type="OrthoDB" id="2013972at2759"/>
<reference evidence="3" key="1">
    <citation type="journal article" date="2023" name="Plant J.">
        <title>The genome of the king protea, Protea cynaroides.</title>
        <authorList>
            <person name="Chang J."/>
            <person name="Duong T.A."/>
            <person name="Schoeman C."/>
            <person name="Ma X."/>
            <person name="Roodt D."/>
            <person name="Barker N."/>
            <person name="Li Z."/>
            <person name="Van de Peer Y."/>
            <person name="Mizrachi E."/>
        </authorList>
    </citation>
    <scope>NUCLEOTIDE SEQUENCE</scope>
    <source>
        <tissue evidence="3">Young leaves</tissue>
    </source>
</reference>
<dbReference type="PANTHER" id="PTHR10108:SF1104">
    <property type="entry name" value="METHYLTRANSFERASE PMT14-RELATED"/>
    <property type="match status" value="1"/>
</dbReference>
<dbReference type="GO" id="GO:0005802">
    <property type="term" value="C:trans-Golgi network"/>
    <property type="evidence" value="ECO:0007669"/>
    <property type="project" value="TreeGrafter"/>
</dbReference>
<dbReference type="EC" id="2.1.1.-" evidence="2"/>
<dbReference type="EMBL" id="JAMYWD010000011">
    <property type="protein sequence ID" value="KAJ4957261.1"/>
    <property type="molecule type" value="Genomic_DNA"/>
</dbReference>
<keyword evidence="2" id="KW-0735">Signal-anchor</keyword>
<evidence type="ECO:0000256" key="1">
    <source>
        <dbReference type="ARBA" id="ARBA00022603"/>
    </source>
</evidence>
<dbReference type="AlphaFoldDB" id="A0A9Q0GZS7"/>